<dbReference type="OrthoDB" id="9025707at2759"/>
<reference evidence="2 3" key="1">
    <citation type="submission" date="2020-04" db="EMBL/GenBank/DDBJ databases">
        <authorList>
            <person name="Alioto T."/>
            <person name="Alioto T."/>
            <person name="Gomez Garrido J."/>
        </authorList>
    </citation>
    <scope>NUCLEOTIDE SEQUENCE [LARGE SCALE GENOMIC DNA]</scope>
</reference>
<evidence type="ECO:0000313" key="2">
    <source>
        <dbReference type="EMBL" id="CAB3367742.1"/>
    </source>
</evidence>
<dbReference type="InterPro" id="IPR029393">
    <property type="entry name" value="FUS1"/>
</dbReference>
<organism evidence="2 3">
    <name type="scientific">Cloeon dipterum</name>
    <dbReference type="NCBI Taxonomy" id="197152"/>
    <lineage>
        <taxon>Eukaryota</taxon>
        <taxon>Metazoa</taxon>
        <taxon>Ecdysozoa</taxon>
        <taxon>Arthropoda</taxon>
        <taxon>Hexapoda</taxon>
        <taxon>Insecta</taxon>
        <taxon>Pterygota</taxon>
        <taxon>Palaeoptera</taxon>
        <taxon>Ephemeroptera</taxon>
        <taxon>Pisciforma</taxon>
        <taxon>Baetidae</taxon>
        <taxon>Cloeon</taxon>
    </lineage>
</organism>
<comment type="caution">
    <text evidence="2">The sequence shown here is derived from an EMBL/GenBank/DDBJ whole genome shotgun (WGS) entry which is preliminary data.</text>
</comment>
<keyword evidence="3" id="KW-1185">Reference proteome</keyword>
<feature type="compositionally biased region" description="Basic and acidic residues" evidence="1">
    <location>
        <begin position="8"/>
        <end position="18"/>
    </location>
</feature>
<dbReference type="GO" id="GO:0005739">
    <property type="term" value="C:mitochondrion"/>
    <property type="evidence" value="ECO:0007669"/>
    <property type="project" value="TreeGrafter"/>
</dbReference>
<dbReference type="PANTHER" id="PTHR15453:SF8">
    <property type="entry name" value="TUMOR SUPPRESSOR CANDIDATE 2"/>
    <property type="match status" value="1"/>
</dbReference>
<dbReference type="Proteomes" id="UP000494165">
    <property type="component" value="Unassembled WGS sequence"/>
</dbReference>
<dbReference type="EMBL" id="CADEPI010000033">
    <property type="protein sequence ID" value="CAB3367742.1"/>
    <property type="molecule type" value="Genomic_DNA"/>
</dbReference>
<dbReference type="AlphaFoldDB" id="A0A8S1CJE7"/>
<evidence type="ECO:0008006" key="4">
    <source>
        <dbReference type="Google" id="ProtNLM"/>
    </source>
</evidence>
<name>A0A8S1CJE7_9INSE</name>
<dbReference type="Pfam" id="PF15000">
    <property type="entry name" value="TUSC2"/>
    <property type="match status" value="1"/>
</dbReference>
<evidence type="ECO:0000313" key="3">
    <source>
        <dbReference type="Proteomes" id="UP000494165"/>
    </source>
</evidence>
<protein>
    <recommendedName>
        <fullName evidence="4">Tumor suppressor candidate 2</fullName>
    </recommendedName>
</protein>
<feature type="region of interest" description="Disordered" evidence="1">
    <location>
        <begin position="1"/>
        <end position="25"/>
    </location>
</feature>
<sequence length="96" mass="10718">MGLLGSKSSKEQDNHEPAPRPYKAPVAPSNLLVLHRLGSQFFDADGDLAHEFYEQVSSADGRVTMRRVTHGLRHQGMVALEHPRLHPDCPCVMLMM</sequence>
<gene>
    <name evidence="2" type="ORF">CLODIP_2_CD11814</name>
</gene>
<dbReference type="PANTHER" id="PTHR15453">
    <property type="entry name" value="TUMOR SUPPRESSOR CANDIDATE 2"/>
    <property type="match status" value="1"/>
</dbReference>
<evidence type="ECO:0000256" key="1">
    <source>
        <dbReference type="SAM" id="MobiDB-lite"/>
    </source>
</evidence>
<accession>A0A8S1CJE7</accession>
<dbReference type="GO" id="GO:0051881">
    <property type="term" value="P:regulation of mitochondrial membrane potential"/>
    <property type="evidence" value="ECO:0007669"/>
    <property type="project" value="TreeGrafter"/>
</dbReference>
<proteinExistence type="predicted"/>